<organism evidence="4">
    <name type="scientific">Lichtheimia ramosa</name>
    <dbReference type="NCBI Taxonomy" id="688394"/>
    <lineage>
        <taxon>Eukaryota</taxon>
        <taxon>Fungi</taxon>
        <taxon>Fungi incertae sedis</taxon>
        <taxon>Mucoromycota</taxon>
        <taxon>Mucoromycotina</taxon>
        <taxon>Mucoromycetes</taxon>
        <taxon>Mucorales</taxon>
        <taxon>Lichtheimiaceae</taxon>
        <taxon>Lichtheimia</taxon>
    </lineage>
</organism>
<accession>A0A077W8E4</accession>
<evidence type="ECO:0000256" key="2">
    <source>
        <dbReference type="SAM" id="MobiDB-lite"/>
    </source>
</evidence>
<evidence type="ECO:0000256" key="1">
    <source>
        <dbReference type="ARBA" id="ARBA00023242"/>
    </source>
</evidence>
<dbReference type="InterPro" id="IPR036864">
    <property type="entry name" value="Zn2-C6_fun-type_DNA-bd_sf"/>
</dbReference>
<feature type="domain" description="Zn(2)-C6 fungal-type" evidence="3">
    <location>
        <begin position="6"/>
        <end position="36"/>
    </location>
</feature>
<keyword evidence="1" id="KW-0539">Nucleus</keyword>
<gene>
    <name evidence="4" type="ORF">LRAMOSA00733</name>
</gene>
<protein>
    <recommendedName>
        <fullName evidence="3">Zn(2)-C6 fungal-type domain-containing protein</fullName>
    </recommendedName>
</protein>
<dbReference type="PROSITE" id="PS00463">
    <property type="entry name" value="ZN2_CY6_FUNGAL_1"/>
    <property type="match status" value="1"/>
</dbReference>
<dbReference type="InterPro" id="IPR050987">
    <property type="entry name" value="AtrR-like"/>
</dbReference>
<dbReference type="EMBL" id="LK023313">
    <property type="protein sequence ID" value="CDS03331.1"/>
    <property type="molecule type" value="Genomic_DNA"/>
</dbReference>
<proteinExistence type="predicted"/>
<dbReference type="PANTHER" id="PTHR46910">
    <property type="entry name" value="TRANSCRIPTION FACTOR PDR1"/>
    <property type="match status" value="1"/>
</dbReference>
<dbReference type="GO" id="GO:0008270">
    <property type="term" value="F:zinc ion binding"/>
    <property type="evidence" value="ECO:0007669"/>
    <property type="project" value="InterPro"/>
</dbReference>
<dbReference type="PANTHER" id="PTHR46910:SF1">
    <property type="entry name" value="MISCELLANEOUS ZN(II)2CYS6 TRANSCRIPTION FACTOR (EUROFUNG)-RELATED"/>
    <property type="match status" value="1"/>
</dbReference>
<dbReference type="CDD" id="cd12148">
    <property type="entry name" value="fungal_TF_MHR"/>
    <property type="match status" value="1"/>
</dbReference>
<dbReference type="InterPro" id="IPR001138">
    <property type="entry name" value="Zn2Cys6_DnaBD"/>
</dbReference>
<dbReference type="GO" id="GO:0000981">
    <property type="term" value="F:DNA-binding transcription factor activity, RNA polymerase II-specific"/>
    <property type="evidence" value="ECO:0007669"/>
    <property type="project" value="InterPro"/>
</dbReference>
<dbReference type="OrthoDB" id="2369992at2759"/>
<dbReference type="CDD" id="cd00067">
    <property type="entry name" value="GAL4"/>
    <property type="match status" value="1"/>
</dbReference>
<name>A0A077W8E4_9FUNG</name>
<dbReference type="AlphaFoldDB" id="A0A077W8E4"/>
<sequence>MPRNTPCRDCKKRRRKCVWEPFSTICLRCSRLELQCVQFDDSADEEDEYDISMVDGTKDIQRWLNDVTALQAEMRQLEAAIRAASVPALCNSSNSNSSDTDSEHSALSPMTPTSSDNTVFTNVAKSAEPNWKLSIVNGTVRLETSIRSIDELLQFSQASFRYLSPFSSLFANESVVFESTSAHVVSTALRLVSRQSLRQSRMKLLPVKLPIVYDYRPIIDKLVNLHIECHKNRIPLLHAPTFMTYYRSLDDPFKSPVVMAVCVNMLGSFRRGIDYTAQEKRQLSDFFYQKCRDLLLDMFDDPDRRLETVITISLLITYVSLIRLEFAEARRLATIASLIAKDIDSSGLDRMPKFERAMFQRHRIHVDHNMKMLSMLLDETDDHIPCGEPMEALEDETKENHQFIDALNHLGRLAQSPYIHQTMPHIRRLIRGIPSELNLELVLRYETVVCEWWSTLPDDLRICNNPFSSEIFEKLDFIDNELQFMVFGFTHCMNMMVHANMLSPRPSQSNGQVEEILEVIRQRAISMTVKSCDMLLAVLSRWTKLDMNKEMMPLIVMGHIMYSLLCISVIPQAQIPERLKSNFYRVFDEVASFLPDDHHVPSTISPILSFMSNKEASELQVYYGYALPGIAFVSDIMDSSLQHLQTHIPLRLNQRTSCV</sequence>
<evidence type="ECO:0000313" key="4">
    <source>
        <dbReference type="EMBL" id="CDS03331.1"/>
    </source>
</evidence>
<reference evidence="4" key="1">
    <citation type="journal article" date="2014" name="Genome Announc.">
        <title>De novo whole-genome sequence and genome annotation of Lichtheimia ramosa.</title>
        <authorList>
            <person name="Linde J."/>
            <person name="Schwartze V."/>
            <person name="Binder U."/>
            <person name="Lass-Florl C."/>
            <person name="Voigt K."/>
            <person name="Horn F."/>
        </authorList>
    </citation>
    <scope>NUCLEOTIDE SEQUENCE</scope>
    <source>
        <strain evidence="4">JMRC FSU:6197</strain>
    </source>
</reference>
<feature type="region of interest" description="Disordered" evidence="2">
    <location>
        <begin position="92"/>
        <end position="114"/>
    </location>
</feature>
<evidence type="ECO:0000259" key="3">
    <source>
        <dbReference type="PROSITE" id="PS00463"/>
    </source>
</evidence>
<dbReference type="SUPFAM" id="SSF57701">
    <property type="entry name" value="Zn2/Cys6 DNA-binding domain"/>
    <property type="match status" value="1"/>
</dbReference>